<dbReference type="InterPro" id="IPR011708">
    <property type="entry name" value="DNA_pol3_alpha_NTPase_dom"/>
</dbReference>
<evidence type="ECO:0000256" key="1">
    <source>
        <dbReference type="ARBA" id="ARBA00022490"/>
    </source>
</evidence>
<evidence type="ECO:0000256" key="6">
    <source>
        <dbReference type="ARBA" id="ARBA00022932"/>
    </source>
</evidence>
<evidence type="ECO:0000256" key="8">
    <source>
        <dbReference type="ARBA" id="ARBA00049244"/>
    </source>
</evidence>
<comment type="catalytic activity">
    <reaction evidence="8 9">
        <text>DNA(n) + a 2'-deoxyribonucleoside 5'-triphosphate = DNA(n+1) + diphosphate</text>
        <dbReference type="Rhea" id="RHEA:22508"/>
        <dbReference type="Rhea" id="RHEA-COMP:17339"/>
        <dbReference type="Rhea" id="RHEA-COMP:17340"/>
        <dbReference type="ChEBI" id="CHEBI:33019"/>
        <dbReference type="ChEBI" id="CHEBI:61560"/>
        <dbReference type="ChEBI" id="CHEBI:173112"/>
        <dbReference type="EC" id="2.7.7.7"/>
    </reaction>
</comment>
<dbReference type="InterPro" id="IPR040982">
    <property type="entry name" value="DNA_pol3_finger"/>
</dbReference>
<reference evidence="12 13" key="1">
    <citation type="submission" date="2020-03" db="EMBL/GenBank/DDBJ databases">
        <title>Draft genome of Streptomyces sp. ventii, isolated from the Axial Seamount in the Pacific Ocean, and resequencing of the two type strains Streptomyces lonarensis strain NCL 716 and Streptomyces bohaiensis strain 11A07.</title>
        <authorList>
            <person name="Loughran R.M."/>
            <person name="Pfannmuller K.M."/>
            <person name="Wasson B.J."/>
            <person name="Deadmond M.C."/>
            <person name="Paddock B.E."/>
            <person name="Koyack M.J."/>
            <person name="Gallegos D.A."/>
            <person name="Mitchell E.A."/>
            <person name="Ushijima B."/>
            <person name="Saw J.H."/>
            <person name="Mcphail K.L."/>
            <person name="Videau P."/>
        </authorList>
    </citation>
    <scope>NUCLEOTIDE SEQUENCE [LARGE SCALE GENOMIC DNA]</scope>
    <source>
        <strain evidence="13">5675061</strain>
    </source>
</reference>
<feature type="region of interest" description="Disordered" evidence="10">
    <location>
        <begin position="934"/>
        <end position="954"/>
    </location>
</feature>
<dbReference type="NCBIfam" id="TIGR00594">
    <property type="entry name" value="polc"/>
    <property type="match status" value="1"/>
</dbReference>
<dbReference type="Pfam" id="PF14579">
    <property type="entry name" value="HHH_6"/>
    <property type="match status" value="1"/>
</dbReference>
<evidence type="ECO:0000256" key="9">
    <source>
        <dbReference type="HAMAP-Rule" id="MF_01902"/>
    </source>
</evidence>
<dbReference type="HAMAP" id="MF_01902">
    <property type="entry name" value="DNApol_error_prone"/>
    <property type="match status" value="1"/>
</dbReference>
<dbReference type="CDD" id="cd04485">
    <property type="entry name" value="DnaE_OBF"/>
    <property type="match status" value="1"/>
</dbReference>
<dbReference type="PANTHER" id="PTHR32294:SF4">
    <property type="entry name" value="ERROR-PRONE DNA POLYMERASE"/>
    <property type="match status" value="1"/>
</dbReference>
<dbReference type="Gene3D" id="3.20.20.140">
    <property type="entry name" value="Metal-dependent hydrolases"/>
    <property type="match status" value="1"/>
</dbReference>
<keyword evidence="6 9" id="KW-0239">DNA-directed DNA polymerase</keyword>
<feature type="compositionally biased region" description="Basic and acidic residues" evidence="10">
    <location>
        <begin position="1102"/>
        <end position="1114"/>
    </location>
</feature>
<dbReference type="Pfam" id="PF07733">
    <property type="entry name" value="DNA_pol3_alpha"/>
    <property type="match status" value="1"/>
</dbReference>
<feature type="domain" description="Polymerase/histidinol phosphatase N-terminal" evidence="11">
    <location>
        <begin position="32"/>
        <end position="99"/>
    </location>
</feature>
<dbReference type="InterPro" id="IPR016195">
    <property type="entry name" value="Pol/histidinol_Pase-like"/>
</dbReference>
<keyword evidence="7 9" id="KW-0234">DNA repair</keyword>
<dbReference type="RefSeq" id="WP_167935018.1">
    <property type="nucleotide sequence ID" value="NZ_JAAVJB010000227.1"/>
</dbReference>
<dbReference type="SMART" id="SM00481">
    <property type="entry name" value="POLIIIAc"/>
    <property type="match status" value="1"/>
</dbReference>
<gene>
    <name evidence="9" type="primary">dnaE2</name>
    <name evidence="12" type="ORF">HCJ92_20050</name>
</gene>
<organism evidence="12 13">
    <name type="scientific">Streptomyces spiramenti</name>
    <dbReference type="NCBI Taxonomy" id="2720606"/>
    <lineage>
        <taxon>Bacteria</taxon>
        <taxon>Bacillati</taxon>
        <taxon>Actinomycetota</taxon>
        <taxon>Actinomycetes</taxon>
        <taxon>Kitasatosporales</taxon>
        <taxon>Streptomycetaceae</taxon>
        <taxon>Streptomyces</taxon>
    </lineage>
</organism>
<feature type="region of interest" description="Disordered" evidence="10">
    <location>
        <begin position="1080"/>
        <end position="1114"/>
    </location>
</feature>
<dbReference type="NCBIfam" id="NF004225">
    <property type="entry name" value="PRK05672.1"/>
    <property type="match status" value="1"/>
</dbReference>
<dbReference type="PANTHER" id="PTHR32294">
    <property type="entry name" value="DNA POLYMERASE III SUBUNIT ALPHA"/>
    <property type="match status" value="1"/>
</dbReference>
<evidence type="ECO:0000256" key="2">
    <source>
        <dbReference type="ARBA" id="ARBA00022679"/>
    </source>
</evidence>
<name>A0ABX1AUN6_9ACTN</name>
<keyword evidence="4 9" id="KW-0235">DNA replication</keyword>
<keyword evidence="1 9" id="KW-0963">Cytoplasm</keyword>
<evidence type="ECO:0000256" key="4">
    <source>
        <dbReference type="ARBA" id="ARBA00022705"/>
    </source>
</evidence>
<dbReference type="GO" id="GO:0003887">
    <property type="term" value="F:DNA-directed DNA polymerase activity"/>
    <property type="evidence" value="ECO:0007669"/>
    <property type="project" value="UniProtKB-EC"/>
</dbReference>
<keyword evidence="13" id="KW-1185">Reference proteome</keyword>
<accession>A0ABX1AUN6</accession>
<keyword evidence="2 9" id="KW-0808">Transferase</keyword>
<keyword evidence="5 9" id="KW-0227">DNA damage</keyword>
<dbReference type="EC" id="2.7.7.7" evidence="9"/>
<evidence type="ECO:0000259" key="11">
    <source>
        <dbReference type="SMART" id="SM00481"/>
    </source>
</evidence>
<keyword evidence="3 9" id="KW-0548">Nucleotidyltransferase</keyword>
<dbReference type="Proteomes" id="UP000746503">
    <property type="component" value="Unassembled WGS sequence"/>
</dbReference>
<evidence type="ECO:0000313" key="12">
    <source>
        <dbReference type="EMBL" id="NJP68523.1"/>
    </source>
</evidence>
<protein>
    <recommendedName>
        <fullName evidence="9">Error-prone DNA polymerase</fullName>
        <ecNumber evidence="9">2.7.7.7</ecNumber>
    </recommendedName>
</protein>
<sequence>MGDRHRSGHVPRHGPGTVVALPVPPHSDARWVELHAHSSFSFLRGASSPPELVLEAARLGIDTLAVTDRDGLYGARRLSESAAATGVATVHGAELTLDPGALVPGALDPGAPSDAHRPDTRRSAAPGSGDDTAGLGNPVVLARDLEGFRRLSAAISAAQLAGAKGAPRYDLAALAEAARGGHWAVLTGCPPPATDDPHGAADPARHLARLAEVFGADHVHAELVDRRMPGDSIRNDAVARAAVRAGTPVVATGAVHYAAPRHARLAQALAALRRSQELHDAAGHLPPAPTAHLRSPEEMRRALARRPGVLETTLALGDACALDLTALRPELPGFPAPAGHDEDSWLRHRAETACAERYGHRGDPGARPAWQRLDHELEVITQLRMAGYFLIVDDIVGFAREAGIWCQGRGSAASSVICYVLGITAVDPVRHGLLFARFLSTEKAGPPDIDLDFEHARREEVIQYVYRRYGRTHAAQVANVITYRPRLAVRDAARALGHPPDRIEEMTRHIHHHEPPPADAPVPGDVRALAAELHRLPRHLGVHSGGMVLTRGPVGEIMPVEWATAEGRSVLQGDKDDVEAAGLVKIDLLGLGMLSALHTACDLVDRHHGRRLDLASIPPEDPAVYEMLGRADTVGVFQVESRAQMSTLPRLRPRNFNDLVVAVSLIRPGPIQGGSVHPYLRRRSGAEPVRYPHPLAESALRRSLGIALWQEQAMRLAIDCAGFSAGQADRLRKALAAKHSTERVAELRTALLTGMARRGIDRAAAEEITGMIEAFSHYGFPESHAQSMAHLVYASAWIKCHYPGALLAAIMSHLPMGFYSQLTLVGDARRRGVEVRGVDVHASGAVTTLESGPGTPGGPDGPPAIRLGLATVRGLGTEQAERLVAARPFSGVDDLAARTRLPARVLENLATAGALGCLGSGRREAMWHAGAVAHRGQDPLPGTTAPPPAPDLPEMTATERTYADLWATGASAGPHPVEYLRDHLNARGAATAAEVRGLADRSPVLLGGLVTHRQRPPTAKGTCFLNIEDESGMTNVIVSPPVWQRYQRIALDHPGLVVHGTVERDRGAVNVVAHRIEPLRLDTPARRTSPRTDPPHRVGPHAVDREARPGRPGA</sequence>
<feature type="region of interest" description="Disordered" evidence="10">
    <location>
        <begin position="101"/>
        <end position="136"/>
    </location>
</feature>
<dbReference type="Gene3D" id="1.10.150.870">
    <property type="match status" value="1"/>
</dbReference>
<evidence type="ECO:0000313" key="13">
    <source>
        <dbReference type="Proteomes" id="UP000746503"/>
    </source>
</evidence>
<evidence type="ECO:0000256" key="5">
    <source>
        <dbReference type="ARBA" id="ARBA00022763"/>
    </source>
</evidence>
<dbReference type="InterPro" id="IPR004805">
    <property type="entry name" value="DnaE2/DnaE/PolC"/>
</dbReference>
<comment type="subcellular location">
    <subcellularLocation>
        <location evidence="9">Cytoplasm</location>
    </subcellularLocation>
</comment>
<dbReference type="Pfam" id="PF17657">
    <property type="entry name" value="DNA_pol3_finger"/>
    <property type="match status" value="1"/>
</dbReference>
<dbReference type="EMBL" id="JAAVJB010000227">
    <property type="protein sequence ID" value="NJP68523.1"/>
    <property type="molecule type" value="Genomic_DNA"/>
</dbReference>
<evidence type="ECO:0000256" key="7">
    <source>
        <dbReference type="ARBA" id="ARBA00023204"/>
    </source>
</evidence>
<proteinExistence type="inferred from homology"/>
<dbReference type="InterPro" id="IPR029460">
    <property type="entry name" value="DNAPol_HHH"/>
</dbReference>
<comment type="function">
    <text evidence="9">DNA polymerase involved in damage-induced mutagenesis and translesion synthesis (TLS). It is not the major replicative DNA polymerase.</text>
</comment>
<comment type="caution">
    <text evidence="12">The sequence shown here is derived from an EMBL/GenBank/DDBJ whole genome shotgun (WGS) entry which is preliminary data.</text>
</comment>
<dbReference type="Pfam" id="PF02811">
    <property type="entry name" value="PHP"/>
    <property type="match status" value="1"/>
</dbReference>
<evidence type="ECO:0000256" key="3">
    <source>
        <dbReference type="ARBA" id="ARBA00022695"/>
    </source>
</evidence>
<dbReference type="InterPro" id="IPR003141">
    <property type="entry name" value="Pol/His_phosphatase_N"/>
</dbReference>
<dbReference type="InterPro" id="IPR004013">
    <property type="entry name" value="PHP_dom"/>
</dbReference>
<comment type="similarity">
    <text evidence="9">Belongs to the DNA polymerase type-C family. DnaE2 subfamily.</text>
</comment>
<evidence type="ECO:0000256" key="10">
    <source>
        <dbReference type="SAM" id="MobiDB-lite"/>
    </source>
</evidence>
<dbReference type="InterPro" id="IPR023073">
    <property type="entry name" value="DnaE2"/>
</dbReference>
<dbReference type="SUPFAM" id="SSF89550">
    <property type="entry name" value="PHP domain-like"/>
    <property type="match status" value="1"/>
</dbReference>